<keyword evidence="14" id="KW-1185">Reference proteome</keyword>
<dbReference type="NCBIfam" id="NF002086">
    <property type="entry name" value="PRK00915.1-3"/>
    <property type="match status" value="1"/>
</dbReference>
<feature type="binding site" evidence="11">
    <location>
        <position position="204"/>
    </location>
    <ligand>
        <name>Mn(2+)</name>
        <dbReference type="ChEBI" id="CHEBI:29035"/>
    </ligand>
</feature>
<dbReference type="InterPro" id="IPR036230">
    <property type="entry name" value="LeuA_allosteric_dom_sf"/>
</dbReference>
<evidence type="ECO:0000256" key="11">
    <source>
        <dbReference type="HAMAP-Rule" id="MF_01025"/>
    </source>
</evidence>
<feature type="domain" description="Pyruvate carboxyltransferase" evidence="12">
    <location>
        <begin position="5"/>
        <end position="267"/>
    </location>
</feature>
<keyword evidence="8 11" id="KW-0479">Metal-binding</keyword>
<comment type="pathway">
    <text evidence="1 11">Amino-acid biosynthesis; L-leucine biosynthesis; L-leucine from 3-methyl-2-oxobutanoate: step 1/4.</text>
</comment>
<dbReference type="EMBL" id="ADCP02000001">
    <property type="protein sequence ID" value="EFV44018.1"/>
    <property type="molecule type" value="Genomic_DNA"/>
</dbReference>
<dbReference type="FunFam" id="1.10.238.260:FF:000001">
    <property type="entry name" value="2-isopropylmalate synthase"/>
    <property type="match status" value="1"/>
</dbReference>
<dbReference type="EC" id="2.3.3.13" evidence="3 11"/>
<dbReference type="InterPro" id="IPR002034">
    <property type="entry name" value="AIPM/Hcit_synth_CS"/>
</dbReference>
<keyword evidence="6 11" id="KW-0028">Amino-acid biosynthesis</keyword>
<dbReference type="CDD" id="cd07940">
    <property type="entry name" value="DRE_TIM_IPMS"/>
    <property type="match status" value="1"/>
</dbReference>
<dbReference type="Gene3D" id="3.20.20.70">
    <property type="entry name" value="Aldolase class I"/>
    <property type="match status" value="1"/>
</dbReference>
<name>E5Y7Q9_BILW3</name>
<evidence type="ECO:0000256" key="6">
    <source>
        <dbReference type="ARBA" id="ARBA00022605"/>
    </source>
</evidence>
<dbReference type="HOGENOM" id="CLU_022158_0_1_7"/>
<dbReference type="Gene3D" id="3.30.160.270">
    <property type="match status" value="1"/>
</dbReference>
<evidence type="ECO:0000313" key="13">
    <source>
        <dbReference type="EMBL" id="EFV44018.1"/>
    </source>
</evidence>
<dbReference type="InterPro" id="IPR054691">
    <property type="entry name" value="LeuA/HCS_post-cat"/>
</dbReference>
<proteinExistence type="inferred from homology"/>
<dbReference type="GO" id="GO:0005829">
    <property type="term" value="C:cytosol"/>
    <property type="evidence" value="ECO:0007669"/>
    <property type="project" value="TreeGrafter"/>
</dbReference>
<feature type="region of interest" description="Regulatory domain" evidence="11">
    <location>
        <begin position="391"/>
        <end position="523"/>
    </location>
</feature>
<keyword evidence="9 11" id="KW-0464">Manganese</keyword>
<dbReference type="AlphaFoldDB" id="E5Y7Q9"/>
<reference evidence="13 14" key="1">
    <citation type="submission" date="2010-10" db="EMBL/GenBank/DDBJ databases">
        <authorList>
            <consortium name="The Broad Institute Genome Sequencing Platform"/>
            <person name="Ward D."/>
            <person name="Earl A."/>
            <person name="Feldgarden M."/>
            <person name="Young S.K."/>
            <person name="Gargeya S."/>
            <person name="Zeng Q."/>
            <person name="Alvarado L."/>
            <person name="Berlin A."/>
            <person name="Bochicchio J."/>
            <person name="Chapman S.B."/>
            <person name="Chen Z."/>
            <person name="Freedman E."/>
            <person name="Gellesch M."/>
            <person name="Goldberg J."/>
            <person name="Griggs A."/>
            <person name="Gujja S."/>
            <person name="Heilman E."/>
            <person name="Heiman D."/>
            <person name="Howarth C."/>
            <person name="Mehta T."/>
            <person name="Neiman D."/>
            <person name="Pearson M."/>
            <person name="Roberts A."/>
            <person name="Saif S."/>
            <person name="Shea T."/>
            <person name="Shenoy N."/>
            <person name="Sisk P."/>
            <person name="Stolte C."/>
            <person name="Sykes S."/>
            <person name="White J."/>
            <person name="Yandava C."/>
            <person name="Allen-Vercoe E."/>
            <person name="Sibley C."/>
            <person name="Ambrose C.E."/>
            <person name="Strauss J."/>
            <person name="Daigneault M."/>
            <person name="Haas B."/>
            <person name="Nusbaum C."/>
            <person name="Birren B."/>
        </authorList>
    </citation>
    <scope>NUCLEOTIDE SEQUENCE [LARGE SCALE GENOMIC DNA]</scope>
    <source>
        <strain evidence="13 14">3_1_6</strain>
    </source>
</reference>
<evidence type="ECO:0000256" key="8">
    <source>
        <dbReference type="ARBA" id="ARBA00022723"/>
    </source>
</evidence>
<dbReference type="PANTHER" id="PTHR10277:SF9">
    <property type="entry name" value="2-ISOPROPYLMALATE SYNTHASE 1, CHLOROPLASTIC-RELATED"/>
    <property type="match status" value="1"/>
</dbReference>
<comment type="function">
    <text evidence="11">Catalyzes the condensation of the acetyl group of acetyl-CoA with 3-methyl-2-oxobutanoate (2-ketoisovalerate) to form 3-carboxy-3-hydroxy-4-methylpentanoate (2-isopropylmalate).</text>
</comment>
<dbReference type="InterPro" id="IPR000891">
    <property type="entry name" value="PYR_CT"/>
</dbReference>
<keyword evidence="7 11" id="KW-0808">Transferase</keyword>
<gene>
    <name evidence="11" type="primary">leuA</name>
    <name evidence="13" type="ORF">HMPREF0179_02224</name>
</gene>
<dbReference type="GO" id="GO:0003985">
    <property type="term" value="F:acetyl-CoA C-acetyltransferase activity"/>
    <property type="evidence" value="ECO:0007669"/>
    <property type="project" value="UniProtKB-UniRule"/>
</dbReference>
<keyword evidence="5 11" id="KW-0432">Leucine biosynthesis</keyword>
<sequence>MSNRVIIFDTTLRDGEQSPGATMNLQEKLRMARQLESLGVDVIEAGFPASSVGDFEAVHAIANAVTDVQVAALARCNKNDIDRAWQALNGARNPRIHVFLATSPIHMEYKLRKTPDQVVEMAVAAVRHAAKYTNNVEFSAEDASRSNPDFLVRVFTEVINAGATTINVPDTVGYAQPDEYGKLIKYVIENTPNSHKAVFSVHCHDDLGLAVANSLSAIQNGARQAEVTLCGIGERAGNASLEEIVMAMKVRPDVYGVDCGIQNEQLYPACRLLSLIIGRPIAANKAIVGSNAFAHESGIHQDGMLKNRETYEIMTPQSIGRKSTDLVIGKHSGRNAVRTRLEELGYRLDDEQVNVVFAAVKDLADKKANVHDEDLEALVFSEVYRLPDRYRLGNVSVQTTMGSSMPATAAVVIQAGEEEMRRAGFGAGPIDATFNVISQIVSRAPDLEQFSINAITGGTDAQGEVTVRLREGEYSATGRGSDPDIIVASAKAYIDALNRLDHKERDALRTQEATGEPAINTCN</sequence>
<feature type="binding site" evidence="11">
    <location>
        <position position="238"/>
    </location>
    <ligand>
        <name>Mn(2+)</name>
        <dbReference type="ChEBI" id="CHEBI:29035"/>
    </ligand>
</feature>
<dbReference type="Pfam" id="PF08502">
    <property type="entry name" value="LeuA_dimer"/>
    <property type="match status" value="1"/>
</dbReference>
<evidence type="ECO:0000313" key="14">
    <source>
        <dbReference type="Proteomes" id="UP000006034"/>
    </source>
</evidence>
<evidence type="ECO:0000256" key="3">
    <source>
        <dbReference type="ARBA" id="ARBA00012973"/>
    </source>
</evidence>
<organism evidence="13 14">
    <name type="scientific">Bilophila wadsworthia (strain 3_1_6)</name>
    <dbReference type="NCBI Taxonomy" id="563192"/>
    <lineage>
        <taxon>Bacteria</taxon>
        <taxon>Pseudomonadati</taxon>
        <taxon>Thermodesulfobacteriota</taxon>
        <taxon>Desulfovibrionia</taxon>
        <taxon>Desulfovibrionales</taxon>
        <taxon>Desulfovibrionaceae</taxon>
        <taxon>Bilophila</taxon>
    </lineage>
</organism>
<dbReference type="Pfam" id="PF00682">
    <property type="entry name" value="HMGL-like"/>
    <property type="match status" value="1"/>
</dbReference>
<dbReference type="InterPro" id="IPR013709">
    <property type="entry name" value="2-isopropylmalate_synth_dimer"/>
</dbReference>
<dbReference type="SUPFAM" id="SSF51569">
    <property type="entry name" value="Aldolase"/>
    <property type="match status" value="1"/>
</dbReference>
<evidence type="ECO:0000256" key="2">
    <source>
        <dbReference type="ARBA" id="ARBA00009396"/>
    </source>
</evidence>
<dbReference type="eggNOG" id="COG0119">
    <property type="taxonomic scope" value="Bacteria"/>
</dbReference>
<reference evidence="13 14" key="2">
    <citation type="submission" date="2013-04" db="EMBL/GenBank/DDBJ databases">
        <title>The Genome Sequence of Bilophila wadsworthia 3_1_6.</title>
        <authorList>
            <consortium name="The Broad Institute Genomics Platform"/>
            <person name="Earl A."/>
            <person name="Ward D."/>
            <person name="Feldgarden M."/>
            <person name="Gevers D."/>
            <person name="Sibley C."/>
            <person name="Strauss J."/>
            <person name="Allen-Vercoe E."/>
            <person name="Walker B."/>
            <person name="Young S."/>
            <person name="Zeng Q."/>
            <person name="Gargeya S."/>
            <person name="Fitzgerald M."/>
            <person name="Haas B."/>
            <person name="Abouelleil A."/>
            <person name="Allen A.W."/>
            <person name="Alvarado L."/>
            <person name="Arachchi H.M."/>
            <person name="Berlin A.M."/>
            <person name="Chapman S.B."/>
            <person name="Gainer-Dewar J."/>
            <person name="Goldberg J."/>
            <person name="Griggs A."/>
            <person name="Gujja S."/>
            <person name="Hansen M."/>
            <person name="Howarth C."/>
            <person name="Imamovic A."/>
            <person name="Ireland A."/>
            <person name="Larimer J."/>
            <person name="McCowan C."/>
            <person name="Murphy C."/>
            <person name="Pearson M."/>
            <person name="Poon T.W."/>
            <person name="Priest M."/>
            <person name="Roberts A."/>
            <person name="Saif S."/>
            <person name="Shea T."/>
            <person name="Sisk P."/>
            <person name="Sykes S."/>
            <person name="Wortman J."/>
            <person name="Nusbaum C."/>
            <person name="Birren B."/>
        </authorList>
    </citation>
    <scope>NUCLEOTIDE SEQUENCE [LARGE SCALE GENOMIC DNA]</scope>
    <source>
        <strain evidence="13 14">3_1_6</strain>
    </source>
</reference>
<evidence type="ECO:0000259" key="12">
    <source>
        <dbReference type="PROSITE" id="PS50991"/>
    </source>
</evidence>
<dbReference type="GeneID" id="78085366"/>
<dbReference type="Proteomes" id="UP000006034">
    <property type="component" value="Unassembled WGS sequence"/>
</dbReference>
<dbReference type="PROSITE" id="PS50991">
    <property type="entry name" value="PYR_CT"/>
    <property type="match status" value="1"/>
</dbReference>
<dbReference type="OrthoDB" id="9803573at2"/>
<dbReference type="PROSITE" id="PS00815">
    <property type="entry name" value="AIPM_HOMOCIT_SYNTH_1"/>
    <property type="match status" value="1"/>
</dbReference>
<accession>E5Y7Q9</accession>
<dbReference type="HAMAP" id="MF_01025">
    <property type="entry name" value="LeuA_type1"/>
    <property type="match status" value="1"/>
</dbReference>
<dbReference type="FunFam" id="3.20.20.70:FF:000010">
    <property type="entry name" value="2-isopropylmalate synthase"/>
    <property type="match status" value="1"/>
</dbReference>
<dbReference type="STRING" id="563192.HMPREF0179_02224"/>
<dbReference type="GO" id="GO:0003852">
    <property type="term" value="F:2-isopropylmalate synthase activity"/>
    <property type="evidence" value="ECO:0007669"/>
    <property type="project" value="UniProtKB-UniRule"/>
</dbReference>
<evidence type="ECO:0000256" key="7">
    <source>
        <dbReference type="ARBA" id="ARBA00022679"/>
    </source>
</evidence>
<protein>
    <recommendedName>
        <fullName evidence="4 11">2-isopropylmalate synthase</fullName>
        <ecNumber evidence="3 11">2.3.3.13</ecNumber>
    </recommendedName>
    <alternativeName>
        <fullName evidence="11">Alpha-IPM synthase</fullName>
    </alternativeName>
    <alternativeName>
        <fullName evidence="11">Alpha-isopropylmalate synthase</fullName>
    </alternativeName>
</protein>
<evidence type="ECO:0000256" key="5">
    <source>
        <dbReference type="ARBA" id="ARBA00022430"/>
    </source>
</evidence>
<feature type="binding site" evidence="11">
    <location>
        <position position="14"/>
    </location>
    <ligand>
        <name>Mn(2+)</name>
        <dbReference type="ChEBI" id="CHEBI:29035"/>
    </ligand>
</feature>
<dbReference type="NCBIfam" id="NF002087">
    <property type="entry name" value="PRK00915.1-4"/>
    <property type="match status" value="1"/>
</dbReference>
<dbReference type="InterPro" id="IPR050073">
    <property type="entry name" value="2-IPM_HCS-like"/>
</dbReference>
<dbReference type="InterPro" id="IPR005671">
    <property type="entry name" value="LeuA_bact_synth"/>
</dbReference>
<evidence type="ECO:0000256" key="10">
    <source>
        <dbReference type="ARBA" id="ARBA00023304"/>
    </source>
</evidence>
<dbReference type="PROSITE" id="PS00816">
    <property type="entry name" value="AIPM_HOMOCIT_SYNTH_2"/>
    <property type="match status" value="1"/>
</dbReference>
<evidence type="ECO:0000256" key="9">
    <source>
        <dbReference type="ARBA" id="ARBA00023211"/>
    </source>
</evidence>
<dbReference type="Pfam" id="PF22617">
    <property type="entry name" value="HCS_D2"/>
    <property type="match status" value="1"/>
</dbReference>
<dbReference type="GO" id="GO:0030145">
    <property type="term" value="F:manganese ion binding"/>
    <property type="evidence" value="ECO:0007669"/>
    <property type="project" value="UniProtKB-UniRule"/>
</dbReference>
<comment type="catalytic activity">
    <reaction evidence="11">
        <text>3-methyl-2-oxobutanoate + acetyl-CoA + H2O = (2S)-2-isopropylmalate + CoA + H(+)</text>
        <dbReference type="Rhea" id="RHEA:21524"/>
        <dbReference type="ChEBI" id="CHEBI:1178"/>
        <dbReference type="ChEBI" id="CHEBI:11851"/>
        <dbReference type="ChEBI" id="CHEBI:15377"/>
        <dbReference type="ChEBI" id="CHEBI:15378"/>
        <dbReference type="ChEBI" id="CHEBI:57287"/>
        <dbReference type="ChEBI" id="CHEBI:57288"/>
        <dbReference type="EC" id="2.3.3.13"/>
    </reaction>
</comment>
<dbReference type="UniPathway" id="UPA00048">
    <property type="reaction ID" value="UER00070"/>
</dbReference>
<evidence type="ECO:0000256" key="4">
    <source>
        <dbReference type="ARBA" id="ARBA00018198"/>
    </source>
</evidence>
<dbReference type="Gene3D" id="1.10.238.260">
    <property type="match status" value="1"/>
</dbReference>
<dbReference type="RefSeq" id="WP_005028036.1">
    <property type="nucleotide sequence ID" value="NZ_KE150238.1"/>
</dbReference>
<dbReference type="GO" id="GO:0009098">
    <property type="term" value="P:L-leucine biosynthetic process"/>
    <property type="evidence" value="ECO:0007669"/>
    <property type="project" value="UniProtKB-UniRule"/>
</dbReference>
<feature type="binding site" evidence="11">
    <location>
        <position position="202"/>
    </location>
    <ligand>
        <name>Mn(2+)</name>
        <dbReference type="ChEBI" id="CHEBI:29035"/>
    </ligand>
</feature>
<comment type="similarity">
    <text evidence="2 11">Belongs to the alpha-IPM synthase/homocitrate synthase family. LeuA type 1 subfamily.</text>
</comment>
<evidence type="ECO:0000256" key="1">
    <source>
        <dbReference type="ARBA" id="ARBA00004689"/>
    </source>
</evidence>
<dbReference type="SUPFAM" id="SSF110921">
    <property type="entry name" value="2-isopropylmalate synthase LeuA, allosteric (dimerisation) domain"/>
    <property type="match status" value="1"/>
</dbReference>
<dbReference type="InterPro" id="IPR013785">
    <property type="entry name" value="Aldolase_TIM"/>
</dbReference>
<comment type="cofactor">
    <cofactor evidence="11">
        <name>Mn(2+)</name>
        <dbReference type="ChEBI" id="CHEBI:29035"/>
    </cofactor>
</comment>
<comment type="subunit">
    <text evidence="11">Homodimer.</text>
</comment>
<dbReference type="SMART" id="SM00917">
    <property type="entry name" value="LeuA_dimer"/>
    <property type="match status" value="1"/>
</dbReference>
<comment type="caution">
    <text evidence="13">The sequence shown here is derived from an EMBL/GenBank/DDBJ whole genome shotgun (WGS) entry which is preliminary data.</text>
</comment>
<keyword evidence="11" id="KW-0963">Cytoplasm</keyword>
<keyword evidence="10 11" id="KW-0100">Branched-chain amino acid biosynthesis</keyword>
<dbReference type="NCBIfam" id="TIGR00973">
    <property type="entry name" value="leuA_bact"/>
    <property type="match status" value="1"/>
</dbReference>
<dbReference type="PANTHER" id="PTHR10277">
    <property type="entry name" value="HOMOCITRATE SYNTHASE-RELATED"/>
    <property type="match status" value="1"/>
</dbReference>